<evidence type="ECO:0000313" key="2">
    <source>
        <dbReference type="Proteomes" id="UP000279833"/>
    </source>
</evidence>
<dbReference type="WBParaSite" id="SCUD_0001465601-mRNA-1">
    <property type="protein sequence ID" value="SCUD_0001465601-mRNA-1"/>
    <property type="gene ID" value="SCUD_0001465601"/>
</dbReference>
<organism evidence="3">
    <name type="scientific">Schistosoma curassoni</name>
    <dbReference type="NCBI Taxonomy" id="6186"/>
    <lineage>
        <taxon>Eukaryota</taxon>
        <taxon>Metazoa</taxon>
        <taxon>Spiralia</taxon>
        <taxon>Lophotrochozoa</taxon>
        <taxon>Platyhelminthes</taxon>
        <taxon>Trematoda</taxon>
        <taxon>Digenea</taxon>
        <taxon>Strigeidida</taxon>
        <taxon>Schistosomatoidea</taxon>
        <taxon>Schistosomatidae</taxon>
        <taxon>Schistosoma</taxon>
    </lineage>
</organism>
<evidence type="ECO:0000313" key="1">
    <source>
        <dbReference type="EMBL" id="VDP57045.1"/>
    </source>
</evidence>
<gene>
    <name evidence="1" type="ORF">SCUD_LOCUS14653</name>
</gene>
<evidence type="ECO:0000313" key="3">
    <source>
        <dbReference type="WBParaSite" id="SCUD_0001465601-mRNA-1"/>
    </source>
</evidence>
<sequence>MPQSFFCESSFISILDENTRAYFVQNNQIW</sequence>
<keyword evidence="2" id="KW-1185">Reference proteome</keyword>
<protein>
    <submittedName>
        <fullName evidence="1 3">Uncharacterized protein</fullName>
    </submittedName>
</protein>
<name>A0A183KI00_9TREM</name>
<dbReference type="EMBL" id="UZAK01036907">
    <property type="protein sequence ID" value="VDP57045.1"/>
    <property type="molecule type" value="Genomic_DNA"/>
</dbReference>
<reference evidence="1 2" key="2">
    <citation type="submission" date="2018-11" db="EMBL/GenBank/DDBJ databases">
        <authorList>
            <consortium name="Pathogen Informatics"/>
        </authorList>
    </citation>
    <scope>NUCLEOTIDE SEQUENCE [LARGE SCALE GENOMIC DNA]</scope>
    <source>
        <strain evidence="1">Dakar</strain>
        <strain evidence="2">Dakar, Senegal</strain>
    </source>
</reference>
<accession>A0A183KI00</accession>
<dbReference type="Proteomes" id="UP000279833">
    <property type="component" value="Unassembled WGS sequence"/>
</dbReference>
<reference evidence="3" key="1">
    <citation type="submission" date="2016-06" db="UniProtKB">
        <authorList>
            <consortium name="WormBaseParasite"/>
        </authorList>
    </citation>
    <scope>IDENTIFICATION</scope>
</reference>
<proteinExistence type="predicted"/>
<dbReference type="AlphaFoldDB" id="A0A183KI00"/>